<dbReference type="NCBIfam" id="TIGR01082">
    <property type="entry name" value="murC"/>
    <property type="match status" value="1"/>
</dbReference>
<name>A0A3D8IAK9_9HELI</name>
<evidence type="ECO:0000256" key="8">
    <source>
        <dbReference type="ARBA" id="ARBA00022840"/>
    </source>
</evidence>
<dbReference type="PANTHER" id="PTHR43445:SF3">
    <property type="entry name" value="UDP-N-ACETYLMURAMATE--L-ALANINE LIGASE"/>
    <property type="match status" value="1"/>
</dbReference>
<comment type="subcellular location">
    <subcellularLocation>
        <location evidence="1">Cytoplasm</location>
    </subcellularLocation>
</comment>
<keyword evidence="5 18" id="KW-0436">Ligase</keyword>
<evidence type="ECO:0000256" key="5">
    <source>
        <dbReference type="ARBA" id="ARBA00022598"/>
    </source>
</evidence>
<keyword evidence="4" id="KW-0963">Cytoplasm</keyword>
<dbReference type="InterPro" id="IPR050061">
    <property type="entry name" value="MurCDEF_pg_biosynth"/>
</dbReference>
<dbReference type="Proteomes" id="UP000256650">
    <property type="component" value="Unassembled WGS sequence"/>
</dbReference>
<evidence type="ECO:0000256" key="14">
    <source>
        <dbReference type="NCBIfam" id="TIGR01082"/>
    </source>
</evidence>
<evidence type="ECO:0000256" key="13">
    <source>
        <dbReference type="ARBA" id="ARBA00047833"/>
    </source>
</evidence>
<reference evidence="18 19" key="1">
    <citation type="submission" date="2018-04" db="EMBL/GenBank/DDBJ databases">
        <title>Novel Campyloabacter and Helicobacter Species and Strains.</title>
        <authorList>
            <person name="Mannion A.J."/>
            <person name="Shen Z."/>
            <person name="Fox J.G."/>
        </authorList>
    </citation>
    <scope>NUCLEOTIDE SEQUENCE [LARGE SCALE GENOMIC DNA]</scope>
    <source>
        <strain evidence="18 19">MIT 99-5101</strain>
    </source>
</reference>
<dbReference type="GO" id="GO:0071555">
    <property type="term" value="P:cell wall organization"/>
    <property type="evidence" value="ECO:0007669"/>
    <property type="project" value="UniProtKB-KW"/>
</dbReference>
<feature type="domain" description="Mur ligase central" evidence="17">
    <location>
        <begin position="110"/>
        <end position="281"/>
    </location>
</feature>
<dbReference type="GeneID" id="82536167"/>
<keyword evidence="8" id="KW-0067">ATP-binding</keyword>
<dbReference type="GO" id="GO:0005524">
    <property type="term" value="F:ATP binding"/>
    <property type="evidence" value="ECO:0007669"/>
    <property type="project" value="UniProtKB-KW"/>
</dbReference>
<dbReference type="InterPro" id="IPR004101">
    <property type="entry name" value="Mur_ligase_C"/>
</dbReference>
<dbReference type="GO" id="GO:0008360">
    <property type="term" value="P:regulation of cell shape"/>
    <property type="evidence" value="ECO:0007669"/>
    <property type="project" value="UniProtKB-KW"/>
</dbReference>
<dbReference type="GO" id="GO:0009252">
    <property type="term" value="P:peptidoglycan biosynthetic process"/>
    <property type="evidence" value="ECO:0007669"/>
    <property type="project" value="UniProtKB-UniRule"/>
</dbReference>
<dbReference type="AlphaFoldDB" id="A0A3D8IAK9"/>
<dbReference type="Pfam" id="PF08245">
    <property type="entry name" value="Mur_ligase_M"/>
    <property type="match status" value="1"/>
</dbReference>
<dbReference type="EMBL" id="NXLS01000008">
    <property type="protein sequence ID" value="RDU62182.1"/>
    <property type="molecule type" value="Genomic_DNA"/>
</dbReference>
<gene>
    <name evidence="18" type="ORF">CQA43_07715</name>
</gene>
<comment type="catalytic activity">
    <reaction evidence="13">
        <text>UDP-N-acetyl-alpha-D-muramate + L-alanine + ATP = UDP-N-acetyl-alpha-D-muramoyl-L-alanine + ADP + phosphate + H(+)</text>
        <dbReference type="Rhea" id="RHEA:23372"/>
        <dbReference type="ChEBI" id="CHEBI:15378"/>
        <dbReference type="ChEBI" id="CHEBI:30616"/>
        <dbReference type="ChEBI" id="CHEBI:43474"/>
        <dbReference type="ChEBI" id="CHEBI:57972"/>
        <dbReference type="ChEBI" id="CHEBI:70757"/>
        <dbReference type="ChEBI" id="CHEBI:83898"/>
        <dbReference type="ChEBI" id="CHEBI:456216"/>
        <dbReference type="EC" id="6.3.2.8"/>
    </reaction>
</comment>
<evidence type="ECO:0000256" key="11">
    <source>
        <dbReference type="ARBA" id="ARBA00023306"/>
    </source>
</evidence>
<dbReference type="Gene3D" id="3.90.190.20">
    <property type="entry name" value="Mur ligase, C-terminal domain"/>
    <property type="match status" value="1"/>
</dbReference>
<dbReference type="Pfam" id="PF02875">
    <property type="entry name" value="Mur_ligase_C"/>
    <property type="match status" value="1"/>
</dbReference>
<evidence type="ECO:0000256" key="2">
    <source>
        <dbReference type="ARBA" id="ARBA00004752"/>
    </source>
</evidence>
<proteinExistence type="predicted"/>
<protein>
    <recommendedName>
        <fullName evidence="3 14">UDP-N-acetylmuramate--L-alanine ligase</fullName>
        <ecNumber evidence="3 14">6.3.2.8</ecNumber>
    </recommendedName>
</protein>
<keyword evidence="19" id="KW-1185">Reference proteome</keyword>
<evidence type="ECO:0000259" key="17">
    <source>
        <dbReference type="Pfam" id="PF08245"/>
    </source>
</evidence>
<dbReference type="OrthoDB" id="9804126at2"/>
<dbReference type="RefSeq" id="WP_115552016.1">
    <property type="nucleotide sequence ID" value="NZ_CAONBV010000037.1"/>
</dbReference>
<keyword evidence="6" id="KW-0132">Cell division</keyword>
<evidence type="ECO:0000256" key="3">
    <source>
        <dbReference type="ARBA" id="ARBA00012211"/>
    </source>
</evidence>
<organism evidence="18 19">
    <name type="scientific">Helicobacter ganmani</name>
    <dbReference type="NCBI Taxonomy" id="60246"/>
    <lineage>
        <taxon>Bacteria</taxon>
        <taxon>Pseudomonadati</taxon>
        <taxon>Campylobacterota</taxon>
        <taxon>Epsilonproteobacteria</taxon>
        <taxon>Campylobacterales</taxon>
        <taxon>Helicobacteraceae</taxon>
        <taxon>Helicobacter</taxon>
    </lineage>
</organism>
<evidence type="ECO:0000256" key="7">
    <source>
        <dbReference type="ARBA" id="ARBA00022741"/>
    </source>
</evidence>
<evidence type="ECO:0000313" key="19">
    <source>
        <dbReference type="Proteomes" id="UP000256650"/>
    </source>
</evidence>
<dbReference type="UniPathway" id="UPA00219"/>
<evidence type="ECO:0000256" key="10">
    <source>
        <dbReference type="ARBA" id="ARBA00022984"/>
    </source>
</evidence>
<dbReference type="SUPFAM" id="SSF53244">
    <property type="entry name" value="MurD-like peptide ligases, peptide-binding domain"/>
    <property type="match status" value="1"/>
</dbReference>
<keyword evidence="9" id="KW-0133">Cell shape</keyword>
<evidence type="ECO:0000259" key="16">
    <source>
        <dbReference type="Pfam" id="PF02875"/>
    </source>
</evidence>
<dbReference type="SUPFAM" id="SSF51984">
    <property type="entry name" value="MurCD N-terminal domain"/>
    <property type="match status" value="1"/>
</dbReference>
<evidence type="ECO:0000259" key="15">
    <source>
        <dbReference type="Pfam" id="PF01225"/>
    </source>
</evidence>
<keyword evidence="11" id="KW-0131">Cell cycle</keyword>
<dbReference type="InterPro" id="IPR013221">
    <property type="entry name" value="Mur_ligase_cen"/>
</dbReference>
<dbReference type="InterPro" id="IPR005758">
    <property type="entry name" value="UDP-N-AcMur_Ala_ligase_MurC"/>
</dbReference>
<dbReference type="InterPro" id="IPR036615">
    <property type="entry name" value="Mur_ligase_C_dom_sf"/>
</dbReference>
<dbReference type="PANTHER" id="PTHR43445">
    <property type="entry name" value="UDP-N-ACETYLMURAMATE--L-ALANINE LIGASE-RELATED"/>
    <property type="match status" value="1"/>
</dbReference>
<dbReference type="Pfam" id="PF01225">
    <property type="entry name" value="Mur_ligase"/>
    <property type="match status" value="1"/>
</dbReference>
<dbReference type="Gene3D" id="3.40.1190.10">
    <property type="entry name" value="Mur-like, catalytic domain"/>
    <property type="match status" value="1"/>
</dbReference>
<sequence length="446" mass="49075">MALNGKKIHFIGIGGIGISALAKFLRAQGAEVSGSDITEGCVTKELKQIGIKVSIPHTKDAICKQDLVIHSAIIKPENIEVQEAHKQGIPVLSRKESLKMILGNKEVFAVAGAHGKSTTTAILSAILKDASALIGAESKEFHSNTRALKSHRIIFEADESDKSFLECNPFCAIVTNAEPEHMETYAHDLRQFHKAYKDFLKLSKLCIINAEDSFLGSLEDLGNHCIRFYPSQDLRSISYFVENGIPKTQFHLVCEGKDYGEFSVYGLGEHIAIDASLAVLAAAQILPLEEISKNIQNYCGIKKRFDILTHSPCVIVDDYAHHPTEIATTIKALQKYQELTDIQPLTAIWQPHKYSRIADNLQGFVDCFAGVDKLIILPVYAVGEPAIPIDFPTLFAKYQPLFVDSIVRKGDTLLLIKDNQTLECLNNGILVGFNAGNLTYALRGGI</sequence>
<dbReference type="InterPro" id="IPR036565">
    <property type="entry name" value="Mur-like_cat_sf"/>
</dbReference>
<dbReference type="SUPFAM" id="SSF53623">
    <property type="entry name" value="MurD-like peptide ligases, catalytic domain"/>
    <property type="match status" value="1"/>
</dbReference>
<accession>A0A3D8IAK9</accession>
<dbReference type="GO" id="GO:0008763">
    <property type="term" value="F:UDP-N-acetylmuramate-L-alanine ligase activity"/>
    <property type="evidence" value="ECO:0007669"/>
    <property type="project" value="UniProtKB-UniRule"/>
</dbReference>
<feature type="domain" description="Mur ligase N-terminal catalytic" evidence="15">
    <location>
        <begin position="7"/>
        <end position="103"/>
    </location>
</feature>
<dbReference type="Gene3D" id="3.40.50.720">
    <property type="entry name" value="NAD(P)-binding Rossmann-like Domain"/>
    <property type="match status" value="1"/>
</dbReference>
<keyword evidence="10" id="KW-0573">Peptidoglycan synthesis</keyword>
<evidence type="ECO:0000256" key="1">
    <source>
        <dbReference type="ARBA" id="ARBA00004496"/>
    </source>
</evidence>
<dbReference type="InterPro" id="IPR000713">
    <property type="entry name" value="Mur_ligase_N"/>
</dbReference>
<evidence type="ECO:0000256" key="6">
    <source>
        <dbReference type="ARBA" id="ARBA00022618"/>
    </source>
</evidence>
<dbReference type="GO" id="GO:0051301">
    <property type="term" value="P:cell division"/>
    <property type="evidence" value="ECO:0007669"/>
    <property type="project" value="UniProtKB-KW"/>
</dbReference>
<evidence type="ECO:0000256" key="9">
    <source>
        <dbReference type="ARBA" id="ARBA00022960"/>
    </source>
</evidence>
<keyword evidence="7" id="KW-0547">Nucleotide-binding</keyword>
<comment type="caution">
    <text evidence="18">The sequence shown here is derived from an EMBL/GenBank/DDBJ whole genome shotgun (WGS) entry which is preliminary data.</text>
</comment>
<evidence type="ECO:0000256" key="4">
    <source>
        <dbReference type="ARBA" id="ARBA00022490"/>
    </source>
</evidence>
<dbReference type="GO" id="GO:0005737">
    <property type="term" value="C:cytoplasm"/>
    <property type="evidence" value="ECO:0007669"/>
    <property type="project" value="UniProtKB-SubCell"/>
</dbReference>
<dbReference type="EC" id="6.3.2.8" evidence="3 14"/>
<feature type="domain" description="Mur ligase C-terminal" evidence="16">
    <location>
        <begin position="304"/>
        <end position="377"/>
    </location>
</feature>
<evidence type="ECO:0000313" key="18">
    <source>
        <dbReference type="EMBL" id="RDU62182.1"/>
    </source>
</evidence>
<keyword evidence="12" id="KW-0961">Cell wall biogenesis/degradation</keyword>
<evidence type="ECO:0000256" key="12">
    <source>
        <dbReference type="ARBA" id="ARBA00023316"/>
    </source>
</evidence>
<comment type="pathway">
    <text evidence="2">Cell wall biogenesis; peptidoglycan biosynthesis.</text>
</comment>